<feature type="transmembrane region" description="Helical" evidence="1">
    <location>
        <begin position="121"/>
        <end position="141"/>
    </location>
</feature>
<evidence type="ECO:0000313" key="3">
    <source>
        <dbReference type="Proteomes" id="UP001597183"/>
    </source>
</evidence>
<proteinExistence type="predicted"/>
<keyword evidence="1" id="KW-1133">Transmembrane helix</keyword>
<gene>
    <name evidence="2" type="ORF">ACFQ5G_43985</name>
</gene>
<name>A0ABW4AQM9_9ACTN</name>
<dbReference type="Proteomes" id="UP001597183">
    <property type="component" value="Unassembled WGS sequence"/>
</dbReference>
<dbReference type="EMBL" id="JBHTMK010000055">
    <property type="protein sequence ID" value="MFD1372327.1"/>
    <property type="molecule type" value="Genomic_DNA"/>
</dbReference>
<keyword evidence="3" id="KW-1185">Reference proteome</keyword>
<sequence length="155" mass="17592">MDFVRSWWELRLPFYGLGAVAGLLMVWLPYQTHLDNVAWGERLRQEGAPAQAVVYDLEHQPRNSNTMHLRYDAGGARHWTEVPCEQVCHPAGTPVAIWVSPADPSDFVTDFGVLSGHRGRVQGGIGVVGFVLFVSMALLTLDRLSRRRRDRRIRR</sequence>
<feature type="transmembrane region" description="Helical" evidence="1">
    <location>
        <begin position="12"/>
        <end position="30"/>
    </location>
</feature>
<dbReference type="RefSeq" id="WP_317796241.1">
    <property type="nucleotide sequence ID" value="NZ_AP028461.1"/>
</dbReference>
<comment type="caution">
    <text evidence="2">The sequence shown here is derived from an EMBL/GenBank/DDBJ whole genome shotgun (WGS) entry which is preliminary data.</text>
</comment>
<reference evidence="3" key="1">
    <citation type="journal article" date="2019" name="Int. J. Syst. Evol. Microbiol.">
        <title>The Global Catalogue of Microorganisms (GCM) 10K type strain sequencing project: providing services to taxonomists for standard genome sequencing and annotation.</title>
        <authorList>
            <consortium name="The Broad Institute Genomics Platform"/>
            <consortium name="The Broad Institute Genome Sequencing Center for Infectious Disease"/>
            <person name="Wu L."/>
            <person name="Ma J."/>
        </authorList>
    </citation>
    <scope>NUCLEOTIDE SEQUENCE [LARGE SCALE GENOMIC DNA]</scope>
    <source>
        <strain evidence="3">CCM 7526</strain>
    </source>
</reference>
<keyword evidence="1" id="KW-0812">Transmembrane</keyword>
<accession>A0ABW4AQM9</accession>
<keyword evidence="1" id="KW-0472">Membrane</keyword>
<protein>
    <submittedName>
        <fullName evidence="2">DUF3592 domain-containing protein</fullName>
    </submittedName>
</protein>
<organism evidence="2 3">
    <name type="scientific">Actinoplanes sichuanensis</name>
    <dbReference type="NCBI Taxonomy" id="512349"/>
    <lineage>
        <taxon>Bacteria</taxon>
        <taxon>Bacillati</taxon>
        <taxon>Actinomycetota</taxon>
        <taxon>Actinomycetes</taxon>
        <taxon>Micromonosporales</taxon>
        <taxon>Micromonosporaceae</taxon>
        <taxon>Actinoplanes</taxon>
    </lineage>
</organism>
<evidence type="ECO:0000256" key="1">
    <source>
        <dbReference type="SAM" id="Phobius"/>
    </source>
</evidence>
<evidence type="ECO:0000313" key="2">
    <source>
        <dbReference type="EMBL" id="MFD1372327.1"/>
    </source>
</evidence>